<dbReference type="KEGG" id="gbc:GbCGDNIH3_1874"/>
<feature type="signal peptide" evidence="2">
    <location>
        <begin position="1"/>
        <end position="31"/>
    </location>
</feature>
<reference evidence="4" key="1">
    <citation type="submission" date="2012-06" db="EMBL/GenBank/DDBJ databases">
        <title>Genome analysis of multiple Granulibacter bethesdensis isolates demonstrates substantial genome diversity.</title>
        <authorList>
            <person name="Greenberg D.E."/>
            <person name="Porcella S.F."/>
            <person name="Zarember K."/>
            <person name="Zelazny A.M."/>
            <person name="Bruno D."/>
            <person name="Martens C."/>
            <person name="Barbian K.D."/>
            <person name="Jaske E."/>
            <person name="Holland S.M."/>
        </authorList>
    </citation>
    <scope>NUCLEOTIDE SEQUENCE [LARGE SCALE GENOMIC DNA]</scope>
    <source>
        <strain evidence="4">CGDNIH3</strain>
    </source>
</reference>
<keyword evidence="2" id="KW-0732">Signal</keyword>
<evidence type="ECO:0000313" key="3">
    <source>
        <dbReference type="EMBL" id="AHJ63753.1"/>
    </source>
</evidence>
<organism evidence="3 4">
    <name type="scientific">Granulibacter bethesdensis</name>
    <dbReference type="NCBI Taxonomy" id="364410"/>
    <lineage>
        <taxon>Bacteria</taxon>
        <taxon>Pseudomonadati</taxon>
        <taxon>Pseudomonadota</taxon>
        <taxon>Alphaproteobacteria</taxon>
        <taxon>Acetobacterales</taxon>
        <taxon>Acetobacteraceae</taxon>
        <taxon>Granulibacter</taxon>
    </lineage>
</organism>
<dbReference type="EMBL" id="CP003181">
    <property type="protein sequence ID" value="AHJ63753.1"/>
    <property type="molecule type" value="Genomic_DNA"/>
</dbReference>
<sequence>MVSMLNRLTKAFIFAGGMTAGVAMLALPAQAHDAAKPHDVAKHGDTKAAAHHAHKDFKHAGTYGTAKETEVDRLNQQSLQAAQKGVADVPAGTTPPAAAGVPDTGTSTGVTK</sequence>
<evidence type="ECO:0000256" key="2">
    <source>
        <dbReference type="SAM" id="SignalP"/>
    </source>
</evidence>
<feature type="compositionally biased region" description="Low complexity" evidence="1">
    <location>
        <begin position="86"/>
        <end position="106"/>
    </location>
</feature>
<gene>
    <name evidence="3" type="ORF">GbCGDNIH3_1874</name>
</gene>
<evidence type="ECO:0000256" key="1">
    <source>
        <dbReference type="SAM" id="MobiDB-lite"/>
    </source>
</evidence>
<dbReference type="AlphaFoldDB" id="A0AAN0RFB8"/>
<dbReference type="Proteomes" id="UP000019438">
    <property type="component" value="Chromosome"/>
</dbReference>
<protein>
    <submittedName>
        <fullName evidence="3">Secreted protein</fullName>
    </submittedName>
</protein>
<accession>A0AAN0RFB8</accession>
<feature type="chain" id="PRO_5042929915" evidence="2">
    <location>
        <begin position="32"/>
        <end position="112"/>
    </location>
</feature>
<proteinExistence type="predicted"/>
<feature type="region of interest" description="Disordered" evidence="1">
    <location>
        <begin position="78"/>
        <end position="112"/>
    </location>
</feature>
<evidence type="ECO:0000313" key="4">
    <source>
        <dbReference type="Proteomes" id="UP000019438"/>
    </source>
</evidence>
<name>A0AAN0RFB8_9PROT</name>